<evidence type="ECO:0000313" key="2">
    <source>
        <dbReference type="Proteomes" id="UP000267003"/>
    </source>
</evidence>
<gene>
    <name evidence="1" type="ORF">D7W81_40035</name>
</gene>
<proteinExistence type="predicted"/>
<evidence type="ECO:0000313" key="1">
    <source>
        <dbReference type="EMBL" id="RKH52185.1"/>
    </source>
</evidence>
<dbReference type="Proteomes" id="UP000267003">
    <property type="component" value="Unassembled WGS sequence"/>
</dbReference>
<keyword evidence="2" id="KW-1185">Reference proteome</keyword>
<sequence length="176" mass="18571">MLVACGPAVEGEEFEGGKPTVTPAKEARASVFSDPDALEFAETGHVHAQGLIADLGTALGAPAATYSAISTTSNQWSVSCNGGGSRDISYIWQAPSTGSYTFSTIGSNFDTVLQIRNYRNASEILGCSDDYSNTEQSRIEFASLAKGTALLIIIEAYDGSNSGSYGNYARLNIYKN</sequence>
<protein>
    <submittedName>
        <fullName evidence="1">Uncharacterized protein</fullName>
    </submittedName>
</protein>
<dbReference type="EMBL" id="RAWK01000450">
    <property type="protein sequence ID" value="RKH52185.1"/>
    <property type="molecule type" value="Genomic_DNA"/>
</dbReference>
<organism evidence="1 2">
    <name type="scientific">Corallococcus aberystwythensis</name>
    <dbReference type="NCBI Taxonomy" id="2316722"/>
    <lineage>
        <taxon>Bacteria</taxon>
        <taxon>Pseudomonadati</taxon>
        <taxon>Myxococcota</taxon>
        <taxon>Myxococcia</taxon>
        <taxon>Myxococcales</taxon>
        <taxon>Cystobacterineae</taxon>
        <taxon>Myxococcaceae</taxon>
        <taxon>Corallococcus</taxon>
    </lineage>
</organism>
<accession>A0A3A8PF36</accession>
<name>A0A3A8PF36_9BACT</name>
<dbReference type="AlphaFoldDB" id="A0A3A8PF36"/>
<comment type="caution">
    <text evidence="1">The sequence shown here is derived from an EMBL/GenBank/DDBJ whole genome shotgun (WGS) entry which is preliminary data.</text>
</comment>
<reference evidence="2" key="1">
    <citation type="submission" date="2018-09" db="EMBL/GenBank/DDBJ databases">
        <authorList>
            <person name="Livingstone P.G."/>
            <person name="Whitworth D.E."/>
        </authorList>
    </citation>
    <scope>NUCLEOTIDE SEQUENCE [LARGE SCALE GENOMIC DNA]</scope>
    <source>
        <strain evidence="2">AB050A</strain>
    </source>
</reference>